<proteinExistence type="predicted"/>
<gene>
    <name evidence="1" type="ORF">ASUIS_0814</name>
</gene>
<evidence type="ECO:0000313" key="1">
    <source>
        <dbReference type="EMBL" id="AXX89305.1"/>
    </source>
</evidence>
<reference evidence="1 2" key="1">
    <citation type="submission" date="2018-08" db="EMBL/GenBank/DDBJ databases">
        <title>Complete genome of the Arcobacter suis type strain LMG 26152.</title>
        <authorList>
            <person name="Miller W.G."/>
            <person name="Yee E."/>
            <person name="Bono J.L."/>
        </authorList>
    </citation>
    <scope>NUCLEOTIDE SEQUENCE [LARGE SCALE GENOMIC DNA]</scope>
    <source>
        <strain evidence="1 2">CECT 7833</strain>
    </source>
</reference>
<dbReference type="RefSeq" id="WP_118885861.1">
    <property type="nucleotide sequence ID" value="NZ_CP032100.1"/>
</dbReference>
<accession>A0AAD0SPX0</accession>
<dbReference type="EMBL" id="CP032100">
    <property type="protein sequence ID" value="AXX89305.1"/>
    <property type="molecule type" value="Genomic_DNA"/>
</dbReference>
<dbReference type="AlphaFoldDB" id="A0AAD0SPX0"/>
<keyword evidence="2" id="KW-1185">Reference proteome</keyword>
<dbReference type="Proteomes" id="UP000263040">
    <property type="component" value="Chromosome"/>
</dbReference>
<organism evidence="1 2">
    <name type="scientific">Arcobacter suis CECT 7833</name>
    <dbReference type="NCBI Taxonomy" id="663365"/>
    <lineage>
        <taxon>Bacteria</taxon>
        <taxon>Pseudomonadati</taxon>
        <taxon>Campylobacterota</taxon>
        <taxon>Epsilonproteobacteria</taxon>
        <taxon>Campylobacterales</taxon>
        <taxon>Arcobacteraceae</taxon>
        <taxon>Arcobacter</taxon>
    </lineage>
</organism>
<protein>
    <submittedName>
        <fullName evidence="1">Uncharacterized protein</fullName>
    </submittedName>
</protein>
<sequence>MKEAIKKILDISDKTYYNWKNQNRPIILLLELCFSENELNTFLINNEKPYKISYADNYFSSLYRSLMHYIVSNEGSKALFTTLFNNKDVNIYNIENLILNEFTEKNLDNYDIIEYFNKKPDKKLLLYIFYNIDNKWLILEESLIEYKWLIIYFEIFKLSIEKNIYDEIFGQPNKDIDKCVVPRPPFLFASYHNNDLIEDKYLYILLEIKKSIIDGTYKNLPKYSPYDSEFNLHTKTIE</sequence>
<dbReference type="KEGG" id="asui:ASUIS_0814"/>
<name>A0AAD0SPX0_9BACT</name>
<evidence type="ECO:0000313" key="2">
    <source>
        <dbReference type="Proteomes" id="UP000263040"/>
    </source>
</evidence>